<name>A0A813H5G2_POLGL</name>
<dbReference type="EMBL" id="CAJNNV010030598">
    <property type="protein sequence ID" value="CAE8633026.1"/>
    <property type="molecule type" value="Genomic_DNA"/>
</dbReference>
<accession>A0A813H5G2</accession>
<sequence length="273" mass="29628">MRLAEAQETIARLEAECQQHLLEGARHAELQQQQEEIARSFAELKGVVSLLVPRLSELDGQRARLAEEKGAAEAVAVALRAALQPRLPQGAAAETVEAVGVEVAKCSPLAASMRSAAEIYGRNQSFNFDSFYTGRHRATSPTRLRCRATTGGLYDAGFNDGSRAPLKGLCRREAARGWVAEAKLECELLKQKLRVASAPRSRSSGSRAEAKASSLQNDMRAILASWCVPTEGEACGRPKKPVVGGYWQRPKDDAGRRKSKELVTAGLRPSQYA</sequence>
<gene>
    <name evidence="2" type="ORF">PGLA1383_LOCUS48940</name>
</gene>
<dbReference type="AlphaFoldDB" id="A0A813H5G2"/>
<evidence type="ECO:0000313" key="3">
    <source>
        <dbReference type="Proteomes" id="UP000654075"/>
    </source>
</evidence>
<proteinExistence type="predicted"/>
<comment type="caution">
    <text evidence="2">The sequence shown here is derived from an EMBL/GenBank/DDBJ whole genome shotgun (WGS) entry which is preliminary data.</text>
</comment>
<keyword evidence="3" id="KW-1185">Reference proteome</keyword>
<dbReference type="Proteomes" id="UP000654075">
    <property type="component" value="Unassembled WGS sequence"/>
</dbReference>
<evidence type="ECO:0000313" key="2">
    <source>
        <dbReference type="EMBL" id="CAE8633026.1"/>
    </source>
</evidence>
<reference evidence="2" key="1">
    <citation type="submission" date="2021-02" db="EMBL/GenBank/DDBJ databases">
        <authorList>
            <person name="Dougan E. K."/>
            <person name="Rhodes N."/>
            <person name="Thang M."/>
            <person name="Chan C."/>
        </authorList>
    </citation>
    <scope>NUCLEOTIDE SEQUENCE</scope>
</reference>
<protein>
    <submittedName>
        <fullName evidence="2">Uncharacterized protein</fullName>
    </submittedName>
</protein>
<organism evidence="2 3">
    <name type="scientific">Polarella glacialis</name>
    <name type="common">Dinoflagellate</name>
    <dbReference type="NCBI Taxonomy" id="89957"/>
    <lineage>
        <taxon>Eukaryota</taxon>
        <taxon>Sar</taxon>
        <taxon>Alveolata</taxon>
        <taxon>Dinophyceae</taxon>
        <taxon>Suessiales</taxon>
        <taxon>Suessiaceae</taxon>
        <taxon>Polarella</taxon>
    </lineage>
</organism>
<feature type="region of interest" description="Disordered" evidence="1">
    <location>
        <begin position="234"/>
        <end position="273"/>
    </location>
</feature>
<evidence type="ECO:0000256" key="1">
    <source>
        <dbReference type="SAM" id="MobiDB-lite"/>
    </source>
</evidence>